<keyword evidence="2" id="KW-0808">Transferase</keyword>
<evidence type="ECO:0000256" key="1">
    <source>
        <dbReference type="ARBA" id="ARBA00022603"/>
    </source>
</evidence>
<evidence type="ECO:0000256" key="2">
    <source>
        <dbReference type="ARBA" id="ARBA00022679"/>
    </source>
</evidence>
<dbReference type="GO" id="GO:0008168">
    <property type="term" value="F:methyltransferase activity"/>
    <property type="evidence" value="ECO:0007669"/>
    <property type="project" value="UniProtKB-KW"/>
</dbReference>
<dbReference type="EMBL" id="BDUF01000112">
    <property type="protein sequence ID" value="GAX91992.1"/>
    <property type="molecule type" value="Genomic_DNA"/>
</dbReference>
<organism evidence="3 4">
    <name type="scientific">Effusibacillus lacus</name>
    <dbReference type="NCBI Taxonomy" id="1348429"/>
    <lineage>
        <taxon>Bacteria</taxon>
        <taxon>Bacillati</taxon>
        <taxon>Bacillota</taxon>
        <taxon>Bacilli</taxon>
        <taxon>Bacillales</taxon>
        <taxon>Alicyclobacillaceae</taxon>
        <taxon>Effusibacillus</taxon>
    </lineage>
</organism>
<dbReference type="PANTHER" id="PTHR40048:SF1">
    <property type="entry name" value="RHAMNOSYL O-METHYLTRANSFERASE"/>
    <property type="match status" value="1"/>
</dbReference>
<evidence type="ECO:0000313" key="4">
    <source>
        <dbReference type="Proteomes" id="UP000217785"/>
    </source>
</evidence>
<keyword evidence="4" id="KW-1185">Reference proteome</keyword>
<dbReference type="GO" id="GO:0005886">
    <property type="term" value="C:plasma membrane"/>
    <property type="evidence" value="ECO:0007669"/>
    <property type="project" value="TreeGrafter"/>
</dbReference>
<keyword evidence="1" id="KW-0489">Methyltransferase</keyword>
<comment type="caution">
    <text evidence="3">The sequence shown here is derived from an EMBL/GenBank/DDBJ whole genome shotgun (WGS) entry which is preliminary data.</text>
</comment>
<name>A0A292YEU3_9BACL</name>
<dbReference type="RefSeq" id="WP_096184324.1">
    <property type="nucleotide sequence ID" value="NZ_BDUF01000112.1"/>
</dbReference>
<dbReference type="SUPFAM" id="SSF53335">
    <property type="entry name" value="S-adenosyl-L-methionine-dependent methyltransferases"/>
    <property type="match status" value="1"/>
</dbReference>
<dbReference type="OrthoDB" id="176403at2"/>
<dbReference type="PANTHER" id="PTHR40048">
    <property type="entry name" value="RHAMNOSYL O-METHYLTRANSFERASE"/>
    <property type="match status" value="1"/>
</dbReference>
<dbReference type="InterPro" id="IPR029063">
    <property type="entry name" value="SAM-dependent_MTases_sf"/>
</dbReference>
<dbReference type="Pfam" id="PF13578">
    <property type="entry name" value="Methyltransf_24"/>
    <property type="match status" value="1"/>
</dbReference>
<dbReference type="GO" id="GO:0032259">
    <property type="term" value="P:methylation"/>
    <property type="evidence" value="ECO:0007669"/>
    <property type="project" value="UniProtKB-KW"/>
</dbReference>
<dbReference type="AlphaFoldDB" id="A0A292YEU3"/>
<evidence type="ECO:0000313" key="3">
    <source>
        <dbReference type="EMBL" id="GAX91992.1"/>
    </source>
</evidence>
<sequence length="207" mass="23707">MKQIDMTEIIGRIHKVEGFLEEWEMITLFLLPSMVDEIEGQIVEIGTWMGKSAICLGLGSQYVSRKKKKIVTIDTFDCRGRFGSLKRESTLEEFKTNISQFELTDRVDCIIGDSRLVKDQVTDPISLLFIDGDHSFEGVWNDIKNYSEKISEGGLIVFHDYGYPGEPDVAKVVDQFLDRNPAYEKLMQCKTMLVIRKSVRSQEDIIP</sequence>
<protein>
    <recommendedName>
        <fullName evidence="5">Methyltransferase</fullName>
    </recommendedName>
</protein>
<reference evidence="4" key="1">
    <citation type="submission" date="2017-07" db="EMBL/GenBank/DDBJ databases">
        <title>Draft genome sequence of Effusibacillus lacus strain skLN1.</title>
        <authorList>
            <person name="Watanabe M."/>
            <person name="Kojima H."/>
            <person name="Fukui M."/>
        </authorList>
    </citation>
    <scope>NUCLEOTIDE SEQUENCE [LARGE SCALE GENOMIC DNA]</scope>
    <source>
        <strain evidence="4">skLN1</strain>
    </source>
</reference>
<dbReference type="Gene3D" id="3.40.50.150">
    <property type="entry name" value="Vaccinia Virus protein VP39"/>
    <property type="match status" value="1"/>
</dbReference>
<dbReference type="Proteomes" id="UP000217785">
    <property type="component" value="Unassembled WGS sequence"/>
</dbReference>
<proteinExistence type="predicted"/>
<dbReference type="GO" id="GO:0071770">
    <property type="term" value="P:DIM/DIP cell wall layer assembly"/>
    <property type="evidence" value="ECO:0007669"/>
    <property type="project" value="TreeGrafter"/>
</dbReference>
<gene>
    <name evidence="3" type="ORF">EFBL_3683</name>
</gene>
<evidence type="ECO:0008006" key="5">
    <source>
        <dbReference type="Google" id="ProtNLM"/>
    </source>
</evidence>
<accession>A0A292YEU3</accession>